<dbReference type="AlphaFoldDB" id="A0A517VEL6"/>
<proteinExistence type="predicted"/>
<protein>
    <recommendedName>
        <fullName evidence="1">AAA+ ATPase domain-containing protein</fullName>
    </recommendedName>
</protein>
<dbReference type="EMBL" id="CP036343">
    <property type="protein sequence ID" value="QDT91427.1"/>
    <property type="molecule type" value="Genomic_DNA"/>
</dbReference>
<sequence length="278" mass="31475">MYCDFWNLTQAPFNQRLDLEYFFESEIHEEALARLLFIADEQKKCGVLSGPAGTGKTLTLKVFQQLLKRTPHQCELIDLIGLREEELLWQVCASLRLGPALDTKLPQLWRQLSDYLIGLQLIQGRQILLLDHVDQACAECIPAIERLLHIGNQQFPALSLVLTLNNLKTTHLDSISRLSDLSIELDRFEQETTERYITSRLSWSGCQTDLFSSAAYKEIQAASQGIPENINQICDLALLAGFEQSLPTIDADVIKRACHEIKGAPVSRNRISEVIERV</sequence>
<dbReference type="PANTHER" id="PTHR35894">
    <property type="entry name" value="GENERAL SECRETION PATHWAY PROTEIN A-RELATED"/>
    <property type="match status" value="1"/>
</dbReference>
<reference evidence="2 3" key="1">
    <citation type="submission" date="2019-02" db="EMBL/GenBank/DDBJ databases">
        <title>Deep-cultivation of Planctomycetes and their phenomic and genomic characterization uncovers novel biology.</title>
        <authorList>
            <person name="Wiegand S."/>
            <person name="Jogler M."/>
            <person name="Boedeker C."/>
            <person name="Pinto D."/>
            <person name="Vollmers J."/>
            <person name="Rivas-Marin E."/>
            <person name="Kohn T."/>
            <person name="Peeters S.H."/>
            <person name="Heuer A."/>
            <person name="Rast P."/>
            <person name="Oberbeckmann S."/>
            <person name="Bunk B."/>
            <person name="Jeske O."/>
            <person name="Meyerdierks A."/>
            <person name="Storesund J.E."/>
            <person name="Kallscheuer N."/>
            <person name="Luecker S."/>
            <person name="Lage O.M."/>
            <person name="Pohl T."/>
            <person name="Merkel B.J."/>
            <person name="Hornburger P."/>
            <person name="Mueller R.-W."/>
            <person name="Bruemmer F."/>
            <person name="Labrenz M."/>
            <person name="Spormann A.M."/>
            <person name="Op den Camp H."/>
            <person name="Overmann J."/>
            <person name="Amann R."/>
            <person name="Jetten M.S.M."/>
            <person name="Mascher T."/>
            <person name="Medema M.H."/>
            <person name="Devos D.P."/>
            <person name="Kaster A.-K."/>
            <person name="Ovreas L."/>
            <person name="Rohde M."/>
            <person name="Galperin M.Y."/>
            <person name="Jogler C."/>
        </authorList>
    </citation>
    <scope>NUCLEOTIDE SEQUENCE [LARGE SCALE GENOMIC DNA]</scope>
    <source>
        <strain evidence="2 3">Pan161</strain>
    </source>
</reference>
<dbReference type="InterPro" id="IPR052026">
    <property type="entry name" value="ExeA_AAA_ATPase_DNA-bind"/>
</dbReference>
<evidence type="ECO:0000313" key="3">
    <source>
        <dbReference type="Proteomes" id="UP000316855"/>
    </source>
</evidence>
<dbReference type="Pfam" id="PF13401">
    <property type="entry name" value="AAA_22"/>
    <property type="match status" value="1"/>
</dbReference>
<dbReference type="OrthoDB" id="212294at2"/>
<name>A0A517VEL6_9PLAN</name>
<dbReference type="SMART" id="SM00382">
    <property type="entry name" value="AAA"/>
    <property type="match status" value="1"/>
</dbReference>
<dbReference type="PANTHER" id="PTHR35894:SF1">
    <property type="entry name" value="PHOSPHORIBULOKINASE _ URIDINE KINASE FAMILY"/>
    <property type="match status" value="1"/>
</dbReference>
<dbReference type="Gene3D" id="3.40.50.300">
    <property type="entry name" value="P-loop containing nucleotide triphosphate hydrolases"/>
    <property type="match status" value="1"/>
</dbReference>
<dbReference type="SUPFAM" id="SSF52540">
    <property type="entry name" value="P-loop containing nucleoside triphosphate hydrolases"/>
    <property type="match status" value="1"/>
</dbReference>
<evidence type="ECO:0000313" key="2">
    <source>
        <dbReference type="EMBL" id="QDT91427.1"/>
    </source>
</evidence>
<gene>
    <name evidence="2" type="ORF">Pan161_30840</name>
</gene>
<dbReference type="GO" id="GO:0016887">
    <property type="term" value="F:ATP hydrolysis activity"/>
    <property type="evidence" value="ECO:0007669"/>
    <property type="project" value="InterPro"/>
</dbReference>
<dbReference type="KEGG" id="gax:Pan161_30840"/>
<dbReference type="InterPro" id="IPR003593">
    <property type="entry name" value="AAA+_ATPase"/>
</dbReference>
<dbReference type="RefSeq" id="WP_145228306.1">
    <property type="nucleotide sequence ID" value="NZ_CP036343.1"/>
</dbReference>
<feature type="domain" description="AAA+ ATPase" evidence="1">
    <location>
        <begin position="42"/>
        <end position="189"/>
    </location>
</feature>
<dbReference type="InterPro" id="IPR027417">
    <property type="entry name" value="P-loop_NTPase"/>
</dbReference>
<dbReference type="Proteomes" id="UP000316855">
    <property type="component" value="Chromosome"/>
</dbReference>
<accession>A0A517VEL6</accession>
<evidence type="ECO:0000259" key="1">
    <source>
        <dbReference type="SMART" id="SM00382"/>
    </source>
</evidence>
<dbReference type="InterPro" id="IPR049945">
    <property type="entry name" value="AAA_22"/>
</dbReference>
<keyword evidence="3" id="KW-1185">Reference proteome</keyword>
<organism evidence="2 3">
    <name type="scientific">Gimesia algae</name>
    <dbReference type="NCBI Taxonomy" id="2527971"/>
    <lineage>
        <taxon>Bacteria</taxon>
        <taxon>Pseudomonadati</taxon>
        <taxon>Planctomycetota</taxon>
        <taxon>Planctomycetia</taxon>
        <taxon>Planctomycetales</taxon>
        <taxon>Planctomycetaceae</taxon>
        <taxon>Gimesia</taxon>
    </lineage>
</organism>